<keyword evidence="2" id="KW-1185">Reference proteome</keyword>
<dbReference type="Proteomes" id="UP000499080">
    <property type="component" value="Unassembled WGS sequence"/>
</dbReference>
<evidence type="ECO:0000313" key="1">
    <source>
        <dbReference type="EMBL" id="GBM72900.1"/>
    </source>
</evidence>
<reference evidence="1 2" key="1">
    <citation type="journal article" date="2019" name="Sci. Rep.">
        <title>Orb-weaving spider Araneus ventricosus genome elucidates the spidroin gene catalogue.</title>
        <authorList>
            <person name="Kono N."/>
            <person name="Nakamura H."/>
            <person name="Ohtoshi R."/>
            <person name="Moran D.A.P."/>
            <person name="Shinohara A."/>
            <person name="Yoshida Y."/>
            <person name="Fujiwara M."/>
            <person name="Mori M."/>
            <person name="Tomita M."/>
            <person name="Arakawa K."/>
        </authorList>
    </citation>
    <scope>NUCLEOTIDE SEQUENCE [LARGE SCALE GENOMIC DNA]</scope>
</reference>
<dbReference type="GO" id="GO:0006744">
    <property type="term" value="P:ubiquinone biosynthetic process"/>
    <property type="evidence" value="ECO:0007669"/>
    <property type="project" value="TreeGrafter"/>
</dbReference>
<dbReference type="PANTHER" id="PTHR12001:SF55">
    <property type="entry name" value="ALL TRANS-POLYPRENYL-DIPHOSPHATE SYNTHASE PDSS2"/>
    <property type="match status" value="1"/>
</dbReference>
<accession>A0A4Y2I5W3</accession>
<dbReference type="GO" id="GO:0004659">
    <property type="term" value="F:prenyltransferase activity"/>
    <property type="evidence" value="ECO:0007669"/>
    <property type="project" value="TreeGrafter"/>
</dbReference>
<dbReference type="OrthoDB" id="6429127at2759"/>
<organism evidence="1 2">
    <name type="scientific">Araneus ventricosus</name>
    <name type="common">Orbweaver spider</name>
    <name type="synonym">Epeira ventricosa</name>
    <dbReference type="NCBI Taxonomy" id="182803"/>
    <lineage>
        <taxon>Eukaryota</taxon>
        <taxon>Metazoa</taxon>
        <taxon>Ecdysozoa</taxon>
        <taxon>Arthropoda</taxon>
        <taxon>Chelicerata</taxon>
        <taxon>Arachnida</taxon>
        <taxon>Araneae</taxon>
        <taxon>Araneomorphae</taxon>
        <taxon>Entelegynae</taxon>
        <taxon>Araneoidea</taxon>
        <taxon>Araneidae</taxon>
        <taxon>Araneus</taxon>
    </lineage>
</organism>
<dbReference type="GO" id="GO:1990234">
    <property type="term" value="C:transferase complex"/>
    <property type="evidence" value="ECO:0007669"/>
    <property type="project" value="TreeGrafter"/>
</dbReference>
<proteinExistence type="predicted"/>
<dbReference type="GO" id="GO:0005739">
    <property type="term" value="C:mitochondrion"/>
    <property type="evidence" value="ECO:0007669"/>
    <property type="project" value="TreeGrafter"/>
</dbReference>
<dbReference type="Gene3D" id="1.10.600.10">
    <property type="entry name" value="Farnesyl Diphosphate Synthase"/>
    <property type="match status" value="1"/>
</dbReference>
<gene>
    <name evidence="1" type="primary">PDSS2</name>
    <name evidence="1" type="ORF">AVEN_157540_1</name>
</gene>
<dbReference type="SUPFAM" id="SSF48576">
    <property type="entry name" value="Terpenoid synthases"/>
    <property type="match status" value="1"/>
</dbReference>
<dbReference type="InterPro" id="IPR008949">
    <property type="entry name" value="Isoprenoid_synthase_dom_sf"/>
</dbReference>
<sequence>MLFRQLLTNSEANSTELRWPGLVTLLLSRSVGNPFEANNFVSKALEDVIWSSQVTLAEIVNLLYCNFLFQKENQRLTLSKRTGVKRGTAKNEVDRLVNHYFICSVLRKVSSLENDKILLLFAKVLESFASAKSSSQEASHSIHNLKTWEYDTFYPQGLLLATGCQSTLELAGYDEKYQQLAFEFGSYFTLAIKANADIQQFLNYQTAHSSVINVSSFPVALHLSNNPETLAYLYKCRQTLSNLDYNTLNNILIANAAVDDARKQLAIYVEKATSIFQEFQNFKNYEIVEILLKLVRTLKNINE</sequence>
<dbReference type="PANTHER" id="PTHR12001">
    <property type="entry name" value="GERANYLGERANYL PYROPHOSPHATE SYNTHASE"/>
    <property type="match status" value="1"/>
</dbReference>
<dbReference type="GO" id="GO:0008299">
    <property type="term" value="P:isoprenoid biosynthetic process"/>
    <property type="evidence" value="ECO:0007669"/>
    <property type="project" value="TreeGrafter"/>
</dbReference>
<name>A0A4Y2I5W3_ARAVE</name>
<dbReference type="EMBL" id="BGPR01002407">
    <property type="protein sequence ID" value="GBM72900.1"/>
    <property type="molecule type" value="Genomic_DNA"/>
</dbReference>
<dbReference type="AlphaFoldDB" id="A0A4Y2I5W3"/>
<evidence type="ECO:0000313" key="2">
    <source>
        <dbReference type="Proteomes" id="UP000499080"/>
    </source>
</evidence>
<protein>
    <submittedName>
        <fullName evidence="1">Decaprenyl-diphosphate synthase subunit 2</fullName>
    </submittedName>
</protein>
<comment type="caution">
    <text evidence="1">The sequence shown here is derived from an EMBL/GenBank/DDBJ whole genome shotgun (WGS) entry which is preliminary data.</text>
</comment>